<sequence length="600" mass="67410">MIKQSLDNLLAACPDMKLTRLSIAVLLLGLAVINPAVADTGNDVIGDEAEARATARDRLLYREALFHHYTNDDLGTLTLLENQHMGSNHIANRFHNLNHILAIEAGSRYGMHVANKDIAEHLAFTVREKDVLQRARLYEGRVAYEAGRYTEALKKINESLDSLDRVGLDEAYYLIARCYIHQKRPSDAGRALGKVTEGTFWAAYGYYNLAVYYGENDPDVNRALISFRVAAAMTPNTEEGLELKDRIYLSAGHLALMAEQHDKALAFLQNVRADGASAAAGIYDYGLAFAGLKRYRVAIQAWHRAKKFALVVPGVAEAFQAIAYGYEQEGLRATSIDAYLEAVSVYDKEMRHTSEIRKSLLADGMLAVLDKARKQHNEAAWFLATDLVTNTPTVAFVNFLMSDDEFYDLAKTLLQLDDMRTFSRSALERLDIYEQALNKKAADVKRARSDRKALLKTSNLNAVIARRNELAPDLKSASISLVAELEYVDRILVQARQEFVSLRKQIAAAESGFSDLQGRISTLRDRYSAALQRSDTVIAEYEGLLAKRGDELLQRHYDNIEDFYLRSQLSLVNLYDDLAIDELEKMQADKMRTEREAEAQ</sequence>
<proteinExistence type="predicted"/>
<protein>
    <recommendedName>
        <fullName evidence="3">Tetratricopeptide repeat protein</fullName>
    </recommendedName>
</protein>
<dbReference type="InterPro" id="IPR011990">
    <property type="entry name" value="TPR-like_helical_dom_sf"/>
</dbReference>
<dbReference type="Proteomes" id="UP001501337">
    <property type="component" value="Unassembled WGS sequence"/>
</dbReference>
<dbReference type="RefSeq" id="WP_344806419.1">
    <property type="nucleotide sequence ID" value="NZ_BAABBO010000010.1"/>
</dbReference>
<organism evidence="1 2">
    <name type="scientific">Allohahella marinimesophila</name>
    <dbReference type="NCBI Taxonomy" id="1054972"/>
    <lineage>
        <taxon>Bacteria</taxon>
        <taxon>Pseudomonadati</taxon>
        <taxon>Pseudomonadota</taxon>
        <taxon>Gammaproteobacteria</taxon>
        <taxon>Oceanospirillales</taxon>
        <taxon>Hahellaceae</taxon>
        <taxon>Allohahella</taxon>
    </lineage>
</organism>
<name>A0ABP7PER5_9GAMM</name>
<evidence type="ECO:0000313" key="2">
    <source>
        <dbReference type="Proteomes" id="UP001501337"/>
    </source>
</evidence>
<comment type="caution">
    <text evidence="1">The sequence shown here is derived from an EMBL/GenBank/DDBJ whole genome shotgun (WGS) entry which is preliminary data.</text>
</comment>
<dbReference type="SUPFAM" id="SSF48452">
    <property type="entry name" value="TPR-like"/>
    <property type="match status" value="1"/>
</dbReference>
<gene>
    <name evidence="1" type="ORF">GCM10022278_22770</name>
</gene>
<evidence type="ECO:0000313" key="1">
    <source>
        <dbReference type="EMBL" id="GAA3964447.1"/>
    </source>
</evidence>
<accession>A0ABP7PER5</accession>
<reference evidence="2" key="1">
    <citation type="journal article" date="2019" name="Int. J. Syst. Evol. Microbiol.">
        <title>The Global Catalogue of Microorganisms (GCM) 10K type strain sequencing project: providing services to taxonomists for standard genome sequencing and annotation.</title>
        <authorList>
            <consortium name="The Broad Institute Genomics Platform"/>
            <consortium name="The Broad Institute Genome Sequencing Center for Infectious Disease"/>
            <person name="Wu L."/>
            <person name="Ma J."/>
        </authorList>
    </citation>
    <scope>NUCLEOTIDE SEQUENCE [LARGE SCALE GENOMIC DNA]</scope>
    <source>
        <strain evidence="2">JCM 17555</strain>
    </source>
</reference>
<dbReference type="Gene3D" id="1.25.40.10">
    <property type="entry name" value="Tetratricopeptide repeat domain"/>
    <property type="match status" value="2"/>
</dbReference>
<dbReference type="EMBL" id="BAABBO010000010">
    <property type="protein sequence ID" value="GAA3964447.1"/>
    <property type="molecule type" value="Genomic_DNA"/>
</dbReference>
<evidence type="ECO:0008006" key="3">
    <source>
        <dbReference type="Google" id="ProtNLM"/>
    </source>
</evidence>
<keyword evidence="2" id="KW-1185">Reference proteome</keyword>